<dbReference type="InterPro" id="IPR012951">
    <property type="entry name" value="BBE"/>
</dbReference>
<protein>
    <recommendedName>
        <fullName evidence="9">FAD-binding PCMH-type domain-containing protein</fullName>
    </recommendedName>
</protein>
<evidence type="ECO:0000256" key="4">
    <source>
        <dbReference type="ARBA" id="ARBA00022729"/>
    </source>
</evidence>
<keyword evidence="5" id="KW-0274">FAD</keyword>
<dbReference type="Gene3D" id="3.30.43.10">
    <property type="entry name" value="Uridine Diphospho-n-acetylenolpyruvylglucosamine Reductase, domain 2"/>
    <property type="match status" value="1"/>
</dbReference>
<comment type="similarity">
    <text evidence="2">Belongs to the oxygen-dependent FAD-linked oxidoreductase family.</text>
</comment>
<dbReference type="GO" id="GO:0016491">
    <property type="term" value="F:oxidoreductase activity"/>
    <property type="evidence" value="ECO:0007669"/>
    <property type="project" value="InterPro"/>
</dbReference>
<sequence>MDVLTLHRIQVSLLPFAVLLFLTLSASAANSAHNTFAHCLVNHSEPSHPVTSAIFTPSSNLFSSTLDAYVRNLRFNTSTTRKPFLIITALHVSHVQASVICAQKHNLQMKIRSGGHDYEGTSYVAEVPFFILDMFNLRNIEVDIGSETAWVQAGATLGEVYYRIAEKSQLHGFPAGVCPTVGVGGHISGGGYGNMIRKYGLTVDNVIDAQMVDVQGRLLDRKSMGEDLFWAITGGGGASFGVVLSYKIKLVRVPETVTVFQVRRTLEQNATDVVYNWQHVAPTIDNDLFIRLILDVVNGTQNGTKTVRASFMALYLGDSKSLVSLLHEKFPQLGLKQSDCIETSWVRSVLFWTNINVTEPVEVLLDRQPQSPVNYLKRKSDYVKEPISKEGFEGIWKKMIELEDTLFQFNPYGGRMAEIPSTASPFPHRSGNLWKMQYQANWQQPGKTDYYIGLTRELHKYMTPFVSKNPREAFYNYKDLDLGINHNGKNSYAEARVYGVKYFKDNFDRLVQIKTKVDPGNFFRNEQSIPTLPYPKS</sequence>
<reference evidence="10 11" key="1">
    <citation type="submission" date="2024-01" db="EMBL/GenBank/DDBJ databases">
        <title>The genomes of 5 underutilized Papilionoideae crops provide insights into root nodulation and disease resistanc.</title>
        <authorList>
            <person name="Jiang F."/>
        </authorList>
    </citation>
    <scope>NUCLEOTIDE SEQUENCE [LARGE SCALE GENOMIC DNA]</scope>
    <source>
        <strain evidence="10">DUOXIRENSHENG_FW03</strain>
        <tissue evidence="10">Leaves</tissue>
    </source>
</reference>
<name>A0AAN9XXR8_PSOTE</name>
<evidence type="ECO:0000256" key="3">
    <source>
        <dbReference type="ARBA" id="ARBA00022630"/>
    </source>
</evidence>
<evidence type="ECO:0000256" key="7">
    <source>
        <dbReference type="ARBA" id="ARBA00023180"/>
    </source>
</evidence>
<feature type="signal peptide" evidence="8">
    <location>
        <begin position="1"/>
        <end position="28"/>
    </location>
</feature>
<proteinExistence type="inferred from homology"/>
<dbReference type="PANTHER" id="PTHR32448">
    <property type="entry name" value="OS08G0158400 PROTEIN"/>
    <property type="match status" value="1"/>
</dbReference>
<dbReference type="Proteomes" id="UP001386955">
    <property type="component" value="Unassembled WGS sequence"/>
</dbReference>
<evidence type="ECO:0000256" key="8">
    <source>
        <dbReference type="SAM" id="SignalP"/>
    </source>
</evidence>
<feature type="chain" id="PRO_5042904354" description="FAD-binding PCMH-type domain-containing protein" evidence="8">
    <location>
        <begin position="29"/>
        <end position="537"/>
    </location>
</feature>
<dbReference type="Gene3D" id="3.30.465.10">
    <property type="match status" value="1"/>
</dbReference>
<evidence type="ECO:0000256" key="1">
    <source>
        <dbReference type="ARBA" id="ARBA00001974"/>
    </source>
</evidence>
<dbReference type="InterPro" id="IPR036318">
    <property type="entry name" value="FAD-bd_PCMH-like_sf"/>
</dbReference>
<evidence type="ECO:0000259" key="9">
    <source>
        <dbReference type="PROSITE" id="PS51387"/>
    </source>
</evidence>
<keyword evidence="11" id="KW-1185">Reference proteome</keyword>
<dbReference type="SUPFAM" id="SSF56176">
    <property type="entry name" value="FAD-binding/transporter-associated domain-like"/>
    <property type="match status" value="1"/>
</dbReference>
<dbReference type="FunFam" id="3.30.43.10:FF:000004">
    <property type="entry name" value="Berberine bridge enzyme-like 15"/>
    <property type="match status" value="1"/>
</dbReference>
<dbReference type="Gene3D" id="3.40.462.20">
    <property type="match status" value="1"/>
</dbReference>
<feature type="domain" description="FAD-binding PCMH-type" evidence="9">
    <location>
        <begin position="79"/>
        <end position="253"/>
    </location>
</feature>
<accession>A0AAN9XXR8</accession>
<keyword evidence="4 8" id="KW-0732">Signal</keyword>
<keyword evidence="7" id="KW-0325">Glycoprotein</keyword>
<evidence type="ECO:0000313" key="10">
    <source>
        <dbReference type="EMBL" id="KAK7412844.1"/>
    </source>
</evidence>
<keyword evidence="3" id="KW-0285">Flavoprotein</keyword>
<dbReference type="AlphaFoldDB" id="A0AAN9XXR8"/>
<evidence type="ECO:0000256" key="6">
    <source>
        <dbReference type="ARBA" id="ARBA00023157"/>
    </source>
</evidence>
<organism evidence="10 11">
    <name type="scientific">Psophocarpus tetragonolobus</name>
    <name type="common">Winged bean</name>
    <name type="synonym">Dolichos tetragonolobus</name>
    <dbReference type="NCBI Taxonomy" id="3891"/>
    <lineage>
        <taxon>Eukaryota</taxon>
        <taxon>Viridiplantae</taxon>
        <taxon>Streptophyta</taxon>
        <taxon>Embryophyta</taxon>
        <taxon>Tracheophyta</taxon>
        <taxon>Spermatophyta</taxon>
        <taxon>Magnoliopsida</taxon>
        <taxon>eudicotyledons</taxon>
        <taxon>Gunneridae</taxon>
        <taxon>Pentapetalae</taxon>
        <taxon>rosids</taxon>
        <taxon>fabids</taxon>
        <taxon>Fabales</taxon>
        <taxon>Fabaceae</taxon>
        <taxon>Papilionoideae</taxon>
        <taxon>50 kb inversion clade</taxon>
        <taxon>NPAAA clade</taxon>
        <taxon>indigoferoid/millettioid clade</taxon>
        <taxon>Phaseoleae</taxon>
        <taxon>Psophocarpus</taxon>
    </lineage>
</organism>
<dbReference type="InterPro" id="IPR006094">
    <property type="entry name" value="Oxid_FAD_bind_N"/>
</dbReference>
<evidence type="ECO:0000256" key="2">
    <source>
        <dbReference type="ARBA" id="ARBA00005466"/>
    </source>
</evidence>
<dbReference type="EMBL" id="JAYMYS010000001">
    <property type="protein sequence ID" value="KAK7412844.1"/>
    <property type="molecule type" value="Genomic_DNA"/>
</dbReference>
<comment type="cofactor">
    <cofactor evidence="1">
        <name>FAD</name>
        <dbReference type="ChEBI" id="CHEBI:57692"/>
    </cofactor>
</comment>
<dbReference type="InterPro" id="IPR016166">
    <property type="entry name" value="FAD-bd_PCMH"/>
</dbReference>
<dbReference type="Pfam" id="PF01565">
    <property type="entry name" value="FAD_binding_4"/>
    <property type="match status" value="1"/>
</dbReference>
<evidence type="ECO:0000313" key="11">
    <source>
        <dbReference type="Proteomes" id="UP001386955"/>
    </source>
</evidence>
<dbReference type="InterPro" id="IPR016169">
    <property type="entry name" value="FAD-bd_PCMH_sub2"/>
</dbReference>
<gene>
    <name evidence="10" type="ORF">VNO78_04514</name>
</gene>
<dbReference type="Pfam" id="PF08031">
    <property type="entry name" value="BBE"/>
    <property type="match status" value="1"/>
</dbReference>
<keyword evidence="6" id="KW-1015">Disulfide bond</keyword>
<dbReference type="GO" id="GO:1901696">
    <property type="term" value="P:cannabinoid biosynthetic process"/>
    <property type="evidence" value="ECO:0007669"/>
    <property type="project" value="UniProtKB-ARBA"/>
</dbReference>
<comment type="caution">
    <text evidence="10">The sequence shown here is derived from an EMBL/GenBank/DDBJ whole genome shotgun (WGS) entry which is preliminary data.</text>
</comment>
<dbReference type="PROSITE" id="PS51387">
    <property type="entry name" value="FAD_PCMH"/>
    <property type="match status" value="1"/>
</dbReference>
<evidence type="ECO:0000256" key="5">
    <source>
        <dbReference type="ARBA" id="ARBA00022827"/>
    </source>
</evidence>
<dbReference type="GO" id="GO:0071949">
    <property type="term" value="F:FAD binding"/>
    <property type="evidence" value="ECO:0007669"/>
    <property type="project" value="InterPro"/>
</dbReference>
<dbReference type="InterPro" id="IPR016167">
    <property type="entry name" value="FAD-bd_PCMH_sub1"/>
</dbReference>